<evidence type="ECO:0000256" key="2">
    <source>
        <dbReference type="ARBA" id="ARBA00006678"/>
    </source>
</evidence>
<name>A0A167K9M8_CALVF</name>
<dbReference type="GO" id="GO:0034475">
    <property type="term" value="P:U4 snRNA 3'-end processing"/>
    <property type="evidence" value="ECO:0007669"/>
    <property type="project" value="TreeGrafter"/>
</dbReference>
<evidence type="ECO:0000256" key="3">
    <source>
        <dbReference type="ARBA" id="ARBA00022552"/>
    </source>
</evidence>
<dbReference type="SUPFAM" id="SSF54211">
    <property type="entry name" value="Ribosomal protein S5 domain 2-like"/>
    <property type="match status" value="1"/>
</dbReference>
<dbReference type="Gene3D" id="3.30.230.70">
    <property type="entry name" value="GHMP Kinase, N-terminal domain"/>
    <property type="match status" value="1"/>
</dbReference>
<comment type="subcellular location">
    <subcellularLocation>
        <location evidence="1">Nucleus</location>
    </subcellularLocation>
</comment>
<evidence type="ECO:0000256" key="4">
    <source>
        <dbReference type="ARBA" id="ARBA00022835"/>
    </source>
</evidence>
<feature type="domain" description="Exoribonuclease phosphorolytic" evidence="6">
    <location>
        <begin position="7"/>
        <end position="133"/>
    </location>
</feature>
<protein>
    <recommendedName>
        <fullName evidence="6">Exoribonuclease phosphorolytic domain-containing protein</fullName>
    </recommendedName>
</protein>
<evidence type="ECO:0000256" key="1">
    <source>
        <dbReference type="ARBA" id="ARBA00004123"/>
    </source>
</evidence>
<sequence>MTDLPTLKLDLGELSRADGSARLASGSTIALASVTGPIDVRSGWEKPEEAFLEVNVRPLEGIAGTQARAIMQTLKSALTPSLLLGRAPRSLIQLTLQSLSPSSLLPNYAQPRISLSSKAAMMNAATAAFLDAGSVSMRGVVCACVVGMRDGVLVLDPTEKEETGTFGFMFQGSEPGELVWAEWAGEEADWEKVASEARTGAEIVRDFFRAQFERAAGLGDEDEDEEMVEHEL</sequence>
<accession>A0A167K9M8</accession>
<dbReference type="GO" id="GO:0006364">
    <property type="term" value="P:rRNA processing"/>
    <property type="evidence" value="ECO:0007669"/>
    <property type="project" value="UniProtKB-KW"/>
</dbReference>
<dbReference type="SUPFAM" id="SSF55666">
    <property type="entry name" value="Ribonuclease PH domain 2-like"/>
    <property type="match status" value="1"/>
</dbReference>
<dbReference type="InterPro" id="IPR036345">
    <property type="entry name" value="ExoRNase_PH_dom2_sf"/>
</dbReference>
<keyword evidence="5" id="KW-0539">Nucleus</keyword>
<dbReference type="InterPro" id="IPR050080">
    <property type="entry name" value="RNase_PH"/>
</dbReference>
<evidence type="ECO:0000256" key="5">
    <source>
        <dbReference type="ARBA" id="ARBA00023242"/>
    </source>
</evidence>
<dbReference type="Proteomes" id="UP000076738">
    <property type="component" value="Unassembled WGS sequence"/>
</dbReference>
<proteinExistence type="inferred from homology"/>
<dbReference type="GO" id="GO:0003723">
    <property type="term" value="F:RNA binding"/>
    <property type="evidence" value="ECO:0007669"/>
    <property type="project" value="TreeGrafter"/>
</dbReference>
<keyword evidence="4" id="KW-0271">Exosome</keyword>
<evidence type="ECO:0000313" key="7">
    <source>
        <dbReference type="EMBL" id="KZO94418.1"/>
    </source>
</evidence>
<evidence type="ECO:0000313" key="8">
    <source>
        <dbReference type="Proteomes" id="UP000076738"/>
    </source>
</evidence>
<dbReference type="InterPro" id="IPR020568">
    <property type="entry name" value="Ribosomal_Su5_D2-typ_SF"/>
</dbReference>
<dbReference type="PANTHER" id="PTHR11953:SF1">
    <property type="entry name" value="EXOSOME COMPLEX COMPONENT RRP46"/>
    <property type="match status" value="1"/>
</dbReference>
<dbReference type="GO" id="GO:0000177">
    <property type="term" value="C:cytoplasmic exosome (RNase complex)"/>
    <property type="evidence" value="ECO:0007669"/>
    <property type="project" value="TreeGrafter"/>
</dbReference>
<keyword evidence="3" id="KW-0698">rRNA processing</keyword>
<dbReference type="AlphaFoldDB" id="A0A167K9M8"/>
<dbReference type="InterPro" id="IPR001247">
    <property type="entry name" value="ExoRNase_PH_dom1"/>
</dbReference>
<dbReference type="STRING" id="1330018.A0A167K9M8"/>
<organism evidence="7 8">
    <name type="scientific">Calocera viscosa (strain TUFC12733)</name>
    <dbReference type="NCBI Taxonomy" id="1330018"/>
    <lineage>
        <taxon>Eukaryota</taxon>
        <taxon>Fungi</taxon>
        <taxon>Dikarya</taxon>
        <taxon>Basidiomycota</taxon>
        <taxon>Agaricomycotina</taxon>
        <taxon>Dacrymycetes</taxon>
        <taxon>Dacrymycetales</taxon>
        <taxon>Dacrymycetaceae</taxon>
        <taxon>Calocera</taxon>
    </lineage>
</organism>
<dbReference type="GO" id="GO:0000176">
    <property type="term" value="C:nuclear exosome (RNase complex)"/>
    <property type="evidence" value="ECO:0007669"/>
    <property type="project" value="TreeGrafter"/>
</dbReference>
<dbReference type="GO" id="GO:0016075">
    <property type="term" value="P:rRNA catabolic process"/>
    <property type="evidence" value="ECO:0007669"/>
    <property type="project" value="TreeGrafter"/>
</dbReference>
<dbReference type="EMBL" id="KV417295">
    <property type="protein sequence ID" value="KZO94418.1"/>
    <property type="molecule type" value="Genomic_DNA"/>
</dbReference>
<dbReference type="GO" id="GO:0005730">
    <property type="term" value="C:nucleolus"/>
    <property type="evidence" value="ECO:0007669"/>
    <property type="project" value="TreeGrafter"/>
</dbReference>
<dbReference type="GO" id="GO:0071028">
    <property type="term" value="P:nuclear mRNA surveillance"/>
    <property type="evidence" value="ECO:0007669"/>
    <property type="project" value="TreeGrafter"/>
</dbReference>
<reference evidence="7 8" key="1">
    <citation type="journal article" date="2016" name="Mol. Biol. Evol.">
        <title>Comparative Genomics of Early-Diverging Mushroom-Forming Fungi Provides Insights into the Origins of Lignocellulose Decay Capabilities.</title>
        <authorList>
            <person name="Nagy L.G."/>
            <person name="Riley R."/>
            <person name="Tritt A."/>
            <person name="Adam C."/>
            <person name="Daum C."/>
            <person name="Floudas D."/>
            <person name="Sun H."/>
            <person name="Yadav J.S."/>
            <person name="Pangilinan J."/>
            <person name="Larsson K.H."/>
            <person name="Matsuura K."/>
            <person name="Barry K."/>
            <person name="Labutti K."/>
            <person name="Kuo R."/>
            <person name="Ohm R.A."/>
            <person name="Bhattacharya S.S."/>
            <person name="Shirouzu T."/>
            <person name="Yoshinaga Y."/>
            <person name="Martin F.M."/>
            <person name="Grigoriev I.V."/>
            <person name="Hibbett D.S."/>
        </authorList>
    </citation>
    <scope>NUCLEOTIDE SEQUENCE [LARGE SCALE GENOMIC DNA]</scope>
    <source>
        <strain evidence="7 8">TUFC12733</strain>
    </source>
</reference>
<dbReference type="Pfam" id="PF01138">
    <property type="entry name" value="RNase_PH"/>
    <property type="match status" value="1"/>
</dbReference>
<gene>
    <name evidence="7" type="ORF">CALVIDRAFT_600055</name>
</gene>
<dbReference type="InterPro" id="IPR027408">
    <property type="entry name" value="PNPase/RNase_PH_dom_sf"/>
</dbReference>
<dbReference type="OrthoDB" id="27298at2759"/>
<evidence type="ECO:0000259" key="6">
    <source>
        <dbReference type="Pfam" id="PF01138"/>
    </source>
</evidence>
<keyword evidence="8" id="KW-1185">Reference proteome</keyword>
<dbReference type="GO" id="GO:0071051">
    <property type="term" value="P:poly(A)-dependent snoRNA 3'-end processing"/>
    <property type="evidence" value="ECO:0007669"/>
    <property type="project" value="TreeGrafter"/>
</dbReference>
<comment type="similarity">
    <text evidence="2">Belongs to the RNase PH family.</text>
</comment>
<dbReference type="PANTHER" id="PTHR11953">
    <property type="entry name" value="EXOSOME COMPLEX COMPONENT"/>
    <property type="match status" value="1"/>
</dbReference>